<accession>A0A167C2U7</accession>
<feature type="domain" description="HNH nuclease" evidence="1">
    <location>
        <begin position="153"/>
        <end position="234"/>
    </location>
</feature>
<dbReference type="OMA" id="LRIDGWI"/>
<dbReference type="Pfam" id="PF13391">
    <property type="entry name" value="HNH_2"/>
    <property type="match status" value="1"/>
</dbReference>
<comment type="caution">
    <text evidence="2">The sequence shown here is derived from an EMBL/GenBank/DDBJ whole genome shotgun (WGS) entry which is preliminary data.</text>
</comment>
<dbReference type="InterPro" id="IPR003615">
    <property type="entry name" value="HNH_nuc"/>
</dbReference>
<dbReference type="Proteomes" id="UP000243498">
    <property type="component" value="Unassembled WGS sequence"/>
</dbReference>
<gene>
    <name evidence="2" type="ORF">NOR_05800</name>
</gene>
<name>A0A167C2U7_METRR</name>
<keyword evidence="3" id="KW-1185">Reference proteome</keyword>
<protein>
    <recommendedName>
        <fullName evidence="1">HNH nuclease domain-containing protein</fullName>
    </recommendedName>
</protein>
<reference evidence="2 3" key="1">
    <citation type="journal article" date="2016" name="Genome Biol. Evol.">
        <title>Divergent and convergent evolution of fungal pathogenicity.</title>
        <authorList>
            <person name="Shang Y."/>
            <person name="Xiao G."/>
            <person name="Zheng P."/>
            <person name="Cen K."/>
            <person name="Zhan S."/>
            <person name="Wang C."/>
        </authorList>
    </citation>
    <scope>NUCLEOTIDE SEQUENCE [LARGE SCALE GENOMIC DNA]</scope>
    <source>
        <strain evidence="2 3">RCEF 4871</strain>
    </source>
</reference>
<dbReference type="EMBL" id="AZHC01000018">
    <property type="protein sequence ID" value="OAA40712.1"/>
    <property type="molecule type" value="Genomic_DNA"/>
</dbReference>
<sequence>MASAHHRHQASLEGIINFPSSSPLEDDDRTLAAFFHAVGLSMNQLNDVDFSNEETEKRLLGKLIGFTDYLVDNFFLPLKASTKRTLQPSPAYHSATQSTRAGDQTFVGTIGRLKTLRGDCLQRDRHRCVISRTFDLDQAIERSKKPGDNFRDDDGQALAGESFDSLEVAHILPHSLFKTNSDSELDDSREAALKILNMLDNGIAHLIQGPEIDRPRNALTLTYNLHLLFGDFQIYSEPTGVEPNTYRINTFLSPLMLKNLPVTRTLFLTEARVIEPPSPRLLAVHSAIAHILHLSGAGLYIDTILQDMEEQTERLDGSTQLGRLVQLSIDNWMAV</sequence>
<dbReference type="AlphaFoldDB" id="A0A167C2U7"/>
<dbReference type="STRING" id="1081105.A0A167C2U7"/>
<organism evidence="2 3">
    <name type="scientific">Metarhizium rileyi (strain RCEF 4871)</name>
    <name type="common">Nomuraea rileyi</name>
    <dbReference type="NCBI Taxonomy" id="1649241"/>
    <lineage>
        <taxon>Eukaryota</taxon>
        <taxon>Fungi</taxon>
        <taxon>Dikarya</taxon>
        <taxon>Ascomycota</taxon>
        <taxon>Pezizomycotina</taxon>
        <taxon>Sordariomycetes</taxon>
        <taxon>Hypocreomycetidae</taxon>
        <taxon>Hypocreales</taxon>
        <taxon>Clavicipitaceae</taxon>
        <taxon>Metarhizium</taxon>
    </lineage>
</organism>
<evidence type="ECO:0000313" key="3">
    <source>
        <dbReference type="Proteomes" id="UP000243498"/>
    </source>
</evidence>
<dbReference type="OrthoDB" id="2104739at2759"/>
<evidence type="ECO:0000259" key="1">
    <source>
        <dbReference type="Pfam" id="PF13391"/>
    </source>
</evidence>
<proteinExistence type="predicted"/>
<evidence type="ECO:0000313" key="2">
    <source>
        <dbReference type="EMBL" id="OAA40712.1"/>
    </source>
</evidence>